<organism evidence="4 5">
    <name type="scientific">Mannheimia indoligenes</name>
    <dbReference type="NCBI Taxonomy" id="3103145"/>
    <lineage>
        <taxon>Bacteria</taxon>
        <taxon>Pseudomonadati</taxon>
        <taxon>Pseudomonadota</taxon>
        <taxon>Gammaproteobacteria</taxon>
        <taxon>Pasteurellales</taxon>
        <taxon>Pasteurellaceae</taxon>
        <taxon>Mannheimia</taxon>
    </lineage>
</organism>
<protein>
    <recommendedName>
        <fullName evidence="6">L-arabinose isomerase</fullName>
    </recommendedName>
</protein>
<dbReference type="Proteomes" id="UP001432017">
    <property type="component" value="Unassembled WGS sequence"/>
</dbReference>
<evidence type="ECO:0000256" key="1">
    <source>
        <dbReference type="ARBA" id="ARBA00022935"/>
    </source>
</evidence>
<sequence length="60" mass="7002">MDNLAGGAHHSAFSLDIDAEMLRTFAEYFGIEFIHINENTELPQLKNELRWNDLAYKFSR</sequence>
<evidence type="ECO:0000313" key="4">
    <source>
        <dbReference type="EMBL" id="MEG9476272.1"/>
    </source>
</evidence>
<name>A0ABU7ZGG8_9PAST</name>
<dbReference type="InterPro" id="IPR003762">
    <property type="entry name" value="Lara_isomerase"/>
</dbReference>
<dbReference type="EMBL" id="JBAJJM010000011">
    <property type="protein sequence ID" value="MEG9476272.1"/>
    <property type="molecule type" value="Genomic_DNA"/>
</dbReference>
<proteinExistence type="predicted"/>
<dbReference type="PANTHER" id="PTHR38464">
    <property type="entry name" value="L-ARABINOSE ISOMERASE"/>
    <property type="match status" value="1"/>
</dbReference>
<comment type="caution">
    <text evidence="4">The sequence shown here is derived from an EMBL/GenBank/DDBJ whole genome shotgun (WGS) entry which is preliminary data.</text>
</comment>
<dbReference type="InterPro" id="IPR004216">
    <property type="entry name" value="Fuc/Ara_isomerase_C"/>
</dbReference>
<keyword evidence="2" id="KW-0413">Isomerase</keyword>
<dbReference type="SUPFAM" id="SSF50443">
    <property type="entry name" value="FucI/AraA C-terminal domain-like"/>
    <property type="match status" value="1"/>
</dbReference>
<evidence type="ECO:0000313" key="5">
    <source>
        <dbReference type="Proteomes" id="UP001432017"/>
    </source>
</evidence>
<keyword evidence="3" id="KW-0119">Carbohydrate metabolism</keyword>
<keyword evidence="1" id="KW-0054">Arabinose catabolism</keyword>
<evidence type="ECO:0000256" key="3">
    <source>
        <dbReference type="ARBA" id="ARBA00023277"/>
    </source>
</evidence>
<evidence type="ECO:0000256" key="2">
    <source>
        <dbReference type="ARBA" id="ARBA00023235"/>
    </source>
</evidence>
<keyword evidence="5" id="KW-1185">Reference proteome</keyword>
<evidence type="ECO:0008006" key="6">
    <source>
        <dbReference type="Google" id="ProtNLM"/>
    </source>
</evidence>
<accession>A0ABU7ZGG8</accession>
<gene>
    <name evidence="4" type="ORF">V6W77_08305</name>
</gene>
<dbReference type="PANTHER" id="PTHR38464:SF1">
    <property type="entry name" value="L-ARABINOSE ISOMERASE"/>
    <property type="match status" value="1"/>
</dbReference>
<reference evidence="4" key="1">
    <citation type="submission" date="2023-12" db="EMBL/GenBank/DDBJ databases">
        <title>Mannheima indologenes sp. nov. proposed for Clade V organisms of Mannheimia.</title>
        <authorList>
            <person name="Christensen H."/>
        </authorList>
    </citation>
    <scope>NUCLEOTIDE SEQUENCE</scope>
    <source>
        <strain evidence="4">M14.4</strain>
    </source>
</reference>